<dbReference type="AlphaFoldDB" id="A0A8H7R391"/>
<organism evidence="1 2">
    <name type="scientific">Mucor plumbeus</name>
    <dbReference type="NCBI Taxonomy" id="97098"/>
    <lineage>
        <taxon>Eukaryota</taxon>
        <taxon>Fungi</taxon>
        <taxon>Fungi incertae sedis</taxon>
        <taxon>Mucoromycota</taxon>
        <taxon>Mucoromycotina</taxon>
        <taxon>Mucoromycetes</taxon>
        <taxon>Mucorales</taxon>
        <taxon>Mucorineae</taxon>
        <taxon>Mucoraceae</taxon>
        <taxon>Mucor</taxon>
    </lineage>
</organism>
<dbReference type="Proteomes" id="UP000650833">
    <property type="component" value="Unassembled WGS sequence"/>
</dbReference>
<dbReference type="EMBL" id="JAEPRC010000241">
    <property type="protein sequence ID" value="KAG2203067.1"/>
    <property type="molecule type" value="Genomic_DNA"/>
</dbReference>
<reference evidence="1" key="1">
    <citation type="submission" date="2020-12" db="EMBL/GenBank/DDBJ databases">
        <title>Metabolic potential, ecology and presence of endohyphal bacteria is reflected in genomic diversity of Mucoromycotina.</title>
        <authorList>
            <person name="Muszewska A."/>
            <person name="Okrasinska A."/>
            <person name="Steczkiewicz K."/>
            <person name="Drgas O."/>
            <person name="Orlowska M."/>
            <person name="Perlinska-Lenart U."/>
            <person name="Aleksandrzak-Piekarczyk T."/>
            <person name="Szatraj K."/>
            <person name="Zielenkiewicz U."/>
            <person name="Pilsyk S."/>
            <person name="Malc E."/>
            <person name="Mieczkowski P."/>
            <person name="Kruszewska J.S."/>
            <person name="Biernat P."/>
            <person name="Pawlowska J."/>
        </authorList>
    </citation>
    <scope>NUCLEOTIDE SEQUENCE</scope>
    <source>
        <strain evidence="1">CBS 226.32</strain>
    </source>
</reference>
<evidence type="ECO:0000313" key="2">
    <source>
        <dbReference type="Proteomes" id="UP000650833"/>
    </source>
</evidence>
<keyword evidence="2" id="KW-1185">Reference proteome</keyword>
<dbReference type="GO" id="GO:0003676">
    <property type="term" value="F:nucleic acid binding"/>
    <property type="evidence" value="ECO:0007669"/>
    <property type="project" value="InterPro"/>
</dbReference>
<evidence type="ECO:0000313" key="1">
    <source>
        <dbReference type="EMBL" id="KAG2203067.1"/>
    </source>
</evidence>
<sequence>MTRTLPYVVQDSTKSLLLRNTLLCSIKKMYPTVGMATLSKCRREFLAGAQTSTSGRSSKVSTDIQQYIARMVRNGSLDGPRGAQKYLRSINISMSLSDAEKLLNEIRFKTKRKNKVNFVSAANKKLSGDEIMFWGCISGDGPGYGTAIIDGTIDSNEYVEILKTSLMQALEYYGKQVKVFVFMKTDFLTHPGGLKSLLDTYPNRPATE</sequence>
<name>A0A8H7R391_9FUNG</name>
<dbReference type="Gene3D" id="3.30.420.10">
    <property type="entry name" value="Ribonuclease H-like superfamily/Ribonuclease H"/>
    <property type="match status" value="1"/>
</dbReference>
<dbReference type="InterPro" id="IPR036397">
    <property type="entry name" value="RNaseH_sf"/>
</dbReference>
<protein>
    <submittedName>
        <fullName evidence="1">Uncharacterized protein</fullName>
    </submittedName>
</protein>
<comment type="caution">
    <text evidence="1">The sequence shown here is derived from an EMBL/GenBank/DDBJ whole genome shotgun (WGS) entry which is preliminary data.</text>
</comment>
<proteinExistence type="predicted"/>
<gene>
    <name evidence="1" type="ORF">INT46_009064</name>
</gene>
<accession>A0A8H7R391</accession>